<keyword evidence="2" id="KW-1185">Reference proteome</keyword>
<evidence type="ECO:0000313" key="1">
    <source>
        <dbReference type="EMBL" id="QDO99495.1"/>
    </source>
</evidence>
<accession>A0A516H6Z2</accession>
<evidence type="ECO:0000313" key="2">
    <source>
        <dbReference type="Proteomes" id="UP000317496"/>
    </source>
</evidence>
<dbReference type="RefSeq" id="WP_144258491.1">
    <property type="nucleotide sequence ID" value="NZ_CP041636.1"/>
</dbReference>
<dbReference type="InterPro" id="IPR045442">
    <property type="entry name" value="DUF6505"/>
</dbReference>
<dbReference type="EMBL" id="CP041636">
    <property type="protein sequence ID" value="QDO99495.1"/>
    <property type="molecule type" value="Genomic_DNA"/>
</dbReference>
<dbReference type="OrthoDB" id="7355897at2"/>
<sequence length="158" mass="17625">MKLLRTIRFDESDTRVFAEAADPGEWAVPGTFVFADADPEQLNRQERQAFANGFLGLDSFGWSTLVTVASIEREDYEVVIEALARHLQQEFGAPDFATAKAAAKEEIDYAASLCEHPINTLLSLSRFIEGDAIREQFRIVSPPGEKPHAKIWEITPDA</sequence>
<proteinExistence type="predicted"/>
<organism evidence="1 2">
    <name type="scientific">Ferrovibrio terrae</name>
    <dbReference type="NCBI Taxonomy" id="2594003"/>
    <lineage>
        <taxon>Bacteria</taxon>
        <taxon>Pseudomonadati</taxon>
        <taxon>Pseudomonadota</taxon>
        <taxon>Alphaproteobacteria</taxon>
        <taxon>Rhodospirillales</taxon>
        <taxon>Rhodospirillaceae</taxon>
        <taxon>Ferrovibrio</taxon>
    </lineage>
</organism>
<protein>
    <submittedName>
        <fullName evidence="1">Uncharacterized protein</fullName>
    </submittedName>
</protein>
<dbReference type="AlphaFoldDB" id="A0A516H6Z2"/>
<dbReference type="Proteomes" id="UP000317496">
    <property type="component" value="Chromosome"/>
</dbReference>
<dbReference type="KEGG" id="fer:FNB15_20475"/>
<reference evidence="1 2" key="1">
    <citation type="submission" date="2019-07" db="EMBL/GenBank/DDBJ databases">
        <title>Genome sequencing for Ferrovibrio sp. K5.</title>
        <authorList>
            <person name="Park S.-J."/>
        </authorList>
    </citation>
    <scope>NUCLEOTIDE SEQUENCE [LARGE SCALE GENOMIC DNA]</scope>
    <source>
        <strain evidence="1 2">K5</strain>
    </source>
</reference>
<dbReference type="Pfam" id="PF20115">
    <property type="entry name" value="DUF6505"/>
    <property type="match status" value="1"/>
</dbReference>
<gene>
    <name evidence="1" type="ORF">FNB15_20475</name>
</gene>
<name>A0A516H6Z2_9PROT</name>